<evidence type="ECO:0000259" key="6">
    <source>
        <dbReference type="Pfam" id="PF01368"/>
    </source>
</evidence>
<evidence type="ECO:0000256" key="2">
    <source>
        <dbReference type="ARBA" id="ARBA00019841"/>
    </source>
</evidence>
<dbReference type="Gene3D" id="3.10.310.30">
    <property type="match status" value="1"/>
</dbReference>
<sequence length="568" mass="63643">MKRYRWNILVSDEEKSAKLSRDINVSMPIARALCNRGIFCFEDAKKFFRPSLDLLPSPFLFKDMQKAVDRVRKAVETGEKILVYGDYDVDGTTGTALLYLFLHSLGAEVSFYINDRFSEGYGLSKAGVAHAVKLETSLVVTVDCGMGASHEIELLSAEGIEVIVCDHHEPEKLPPAYAILNPKVPGCSYPFRELCGCGVALKLIHAFTESMNQPSEKWQQYIDLVAIATAADMVPLEKENRIYMHKGMELLKKRPRAGIQEMLSLMGIEAGLLGTGHIAFGIAPRINAAGRMHTARTAVEWLIAGSKDEARVHAAELDRLNKERRQIDSCMLKSAEAMVEGHFASFCSSIVLYHEEWHLGVLGIVASRLQDKYYLPTVVMGGGDGVVKGSVRSVRGLNIFEVLQQCDTFLEKFGGHDAAAGITLKPENIPGFRKRFDRICSEKLSLEERQKELQVDSRLLLEDVSGKFLNVLKQFGPFGQGNREPLFCSSNLRLSGLPRLLQGKHVKFAVKDTSGRIHDVIAFGREDIYRELERGSRRMFSMIYSLEENEWNGRKNVQLKLKDMGFDE</sequence>
<evidence type="ECO:0000313" key="10">
    <source>
        <dbReference type="Proteomes" id="UP000246278"/>
    </source>
</evidence>
<dbReference type="GO" id="GO:0008409">
    <property type="term" value="F:5'-3' exonuclease activity"/>
    <property type="evidence" value="ECO:0007669"/>
    <property type="project" value="InterPro"/>
</dbReference>
<dbReference type="Pfam" id="PF02272">
    <property type="entry name" value="DHHA1"/>
    <property type="match status" value="1"/>
</dbReference>
<keyword evidence="3" id="KW-0540">Nuclease</keyword>
<gene>
    <name evidence="9" type="primary">recJ</name>
    <name evidence="9" type="ORF">CR164_10515</name>
</gene>
<dbReference type="InterPro" id="IPR051673">
    <property type="entry name" value="SSDNA_exonuclease_RecJ"/>
</dbReference>
<dbReference type="RefSeq" id="WP_110024005.1">
    <property type="nucleotide sequence ID" value="NZ_PDNZ01000007.1"/>
</dbReference>
<dbReference type="AlphaFoldDB" id="A0A317T7X1"/>
<dbReference type="InterPro" id="IPR003156">
    <property type="entry name" value="DHHA1_dom"/>
</dbReference>
<keyword evidence="10" id="KW-1185">Reference proteome</keyword>
<dbReference type="NCBIfam" id="TIGR00644">
    <property type="entry name" value="recJ"/>
    <property type="match status" value="1"/>
</dbReference>
<evidence type="ECO:0000256" key="5">
    <source>
        <dbReference type="ARBA" id="ARBA00022839"/>
    </source>
</evidence>
<organism evidence="9 10">
    <name type="scientific">Prosthecochloris marina</name>
    <dbReference type="NCBI Taxonomy" id="2017681"/>
    <lineage>
        <taxon>Bacteria</taxon>
        <taxon>Pseudomonadati</taxon>
        <taxon>Chlorobiota</taxon>
        <taxon>Chlorobiia</taxon>
        <taxon>Chlorobiales</taxon>
        <taxon>Chlorobiaceae</taxon>
        <taxon>Prosthecochloris</taxon>
    </lineage>
</organism>
<proteinExistence type="inferred from homology"/>
<dbReference type="Proteomes" id="UP000246278">
    <property type="component" value="Unassembled WGS sequence"/>
</dbReference>
<dbReference type="InterPro" id="IPR001667">
    <property type="entry name" value="DDH_dom"/>
</dbReference>
<evidence type="ECO:0000313" key="9">
    <source>
        <dbReference type="EMBL" id="PWW81511.1"/>
    </source>
</evidence>
<dbReference type="Pfam" id="PF01368">
    <property type="entry name" value="DHH"/>
    <property type="match status" value="1"/>
</dbReference>
<feature type="domain" description="DHHA1" evidence="7">
    <location>
        <begin position="350"/>
        <end position="441"/>
    </location>
</feature>
<dbReference type="InterPro" id="IPR038763">
    <property type="entry name" value="DHH_sf"/>
</dbReference>
<comment type="caution">
    <text evidence="9">The sequence shown here is derived from an EMBL/GenBank/DDBJ whole genome shotgun (WGS) entry which is preliminary data.</text>
</comment>
<evidence type="ECO:0000256" key="3">
    <source>
        <dbReference type="ARBA" id="ARBA00022722"/>
    </source>
</evidence>
<evidence type="ECO:0000259" key="7">
    <source>
        <dbReference type="Pfam" id="PF02272"/>
    </source>
</evidence>
<name>A0A317T7X1_9CHLB</name>
<comment type="similarity">
    <text evidence="1">Belongs to the RecJ family.</text>
</comment>
<feature type="domain" description="RecJ OB" evidence="8">
    <location>
        <begin position="455"/>
        <end position="563"/>
    </location>
</feature>
<dbReference type="GO" id="GO:0003676">
    <property type="term" value="F:nucleic acid binding"/>
    <property type="evidence" value="ECO:0007669"/>
    <property type="project" value="InterPro"/>
</dbReference>
<dbReference type="InterPro" id="IPR004610">
    <property type="entry name" value="RecJ"/>
</dbReference>
<dbReference type="InterPro" id="IPR041122">
    <property type="entry name" value="RecJ_OB"/>
</dbReference>
<reference evidence="10" key="1">
    <citation type="submission" date="2017-10" db="EMBL/GenBank/DDBJ databases">
        <authorList>
            <person name="Gaisin V.A."/>
            <person name="Rysina M.S."/>
            <person name="Grouzdev D.S."/>
        </authorList>
    </citation>
    <scope>NUCLEOTIDE SEQUENCE [LARGE SCALE GENOMIC DNA]</scope>
    <source>
        <strain evidence="10">V1</strain>
    </source>
</reference>
<protein>
    <recommendedName>
        <fullName evidence="2">Single-stranded-DNA-specific exonuclease RecJ</fullName>
    </recommendedName>
</protein>
<dbReference type="GO" id="GO:0006310">
    <property type="term" value="P:DNA recombination"/>
    <property type="evidence" value="ECO:0007669"/>
    <property type="project" value="InterPro"/>
</dbReference>
<dbReference type="PANTHER" id="PTHR30255">
    <property type="entry name" value="SINGLE-STRANDED-DNA-SPECIFIC EXONUCLEASE RECJ"/>
    <property type="match status" value="1"/>
</dbReference>
<feature type="domain" description="DDH" evidence="6">
    <location>
        <begin position="80"/>
        <end position="229"/>
    </location>
</feature>
<dbReference type="GO" id="GO:0006281">
    <property type="term" value="P:DNA repair"/>
    <property type="evidence" value="ECO:0007669"/>
    <property type="project" value="InterPro"/>
</dbReference>
<dbReference type="Gene3D" id="3.90.1640.30">
    <property type="match status" value="1"/>
</dbReference>
<keyword evidence="4" id="KW-0378">Hydrolase</keyword>
<dbReference type="PANTHER" id="PTHR30255:SF2">
    <property type="entry name" value="SINGLE-STRANDED-DNA-SPECIFIC EXONUCLEASE RECJ"/>
    <property type="match status" value="1"/>
</dbReference>
<keyword evidence="5 9" id="KW-0269">Exonuclease</keyword>
<evidence type="ECO:0000259" key="8">
    <source>
        <dbReference type="Pfam" id="PF17768"/>
    </source>
</evidence>
<evidence type="ECO:0000256" key="4">
    <source>
        <dbReference type="ARBA" id="ARBA00022801"/>
    </source>
</evidence>
<dbReference type="EMBL" id="PDNZ01000007">
    <property type="protein sequence ID" value="PWW81511.1"/>
    <property type="molecule type" value="Genomic_DNA"/>
</dbReference>
<evidence type="ECO:0000256" key="1">
    <source>
        <dbReference type="ARBA" id="ARBA00005915"/>
    </source>
</evidence>
<accession>A0A317T7X1</accession>
<dbReference type="SUPFAM" id="SSF64182">
    <property type="entry name" value="DHH phosphoesterases"/>
    <property type="match status" value="1"/>
</dbReference>
<dbReference type="Pfam" id="PF17768">
    <property type="entry name" value="RecJ_OB"/>
    <property type="match status" value="1"/>
</dbReference>
<dbReference type="OrthoDB" id="9809852at2"/>